<dbReference type="Pfam" id="PF03140">
    <property type="entry name" value="DUF247"/>
    <property type="match status" value="1"/>
</dbReference>
<organism evidence="1 2">
    <name type="scientific">Brassica napus</name>
    <name type="common">Rape</name>
    <dbReference type="NCBI Taxonomy" id="3708"/>
    <lineage>
        <taxon>Eukaryota</taxon>
        <taxon>Viridiplantae</taxon>
        <taxon>Streptophyta</taxon>
        <taxon>Embryophyta</taxon>
        <taxon>Tracheophyta</taxon>
        <taxon>Spermatophyta</taxon>
        <taxon>Magnoliopsida</taxon>
        <taxon>eudicotyledons</taxon>
        <taxon>Gunneridae</taxon>
        <taxon>Pentapetalae</taxon>
        <taxon>rosids</taxon>
        <taxon>malvids</taxon>
        <taxon>Brassicales</taxon>
        <taxon>Brassicaceae</taxon>
        <taxon>Brassiceae</taxon>
        <taxon>Brassica</taxon>
    </lineage>
</organism>
<evidence type="ECO:0000313" key="2">
    <source>
        <dbReference type="Proteomes" id="UP000028999"/>
    </source>
</evidence>
<keyword evidence="2" id="KW-1185">Reference proteome</keyword>
<dbReference type="EMBL" id="LK032090">
    <property type="protein sequence ID" value="CDY18964.1"/>
    <property type="molecule type" value="Genomic_DNA"/>
</dbReference>
<dbReference type="Proteomes" id="UP000028999">
    <property type="component" value="Unassembled WGS sequence"/>
</dbReference>
<proteinExistence type="predicted"/>
<sequence>MDLEQGIKLTSFTDNEPPKMILDKKNESDLNGAKILVKTAIEDPTMENVTGTDNVGKWSEGFQYCCFYRVPNWLRRVNPEAYTPQMLLLGPLQHSKSLELSKTDLRYLSSYIHISSYELKSLFVFVL</sequence>
<dbReference type="PANTHER" id="PTHR31170:SF8">
    <property type="entry name" value="EXPRESSED PROTEIN-RELATED"/>
    <property type="match status" value="1"/>
</dbReference>
<name>A0A078G0E4_BRANA</name>
<evidence type="ECO:0000313" key="1">
    <source>
        <dbReference type="EMBL" id="CDY18964.1"/>
    </source>
</evidence>
<reference evidence="1 2" key="1">
    <citation type="journal article" date="2014" name="Science">
        <title>Plant genetics. Early allopolyploid evolution in the post-Neolithic Brassica napus oilseed genome.</title>
        <authorList>
            <person name="Chalhoub B."/>
            <person name="Denoeud F."/>
            <person name="Liu S."/>
            <person name="Parkin I.A."/>
            <person name="Tang H."/>
            <person name="Wang X."/>
            <person name="Chiquet J."/>
            <person name="Belcram H."/>
            <person name="Tong C."/>
            <person name="Samans B."/>
            <person name="Correa M."/>
            <person name="Da Silva C."/>
            <person name="Just J."/>
            <person name="Falentin C."/>
            <person name="Koh C.S."/>
            <person name="Le Clainche I."/>
            <person name="Bernard M."/>
            <person name="Bento P."/>
            <person name="Noel B."/>
            <person name="Labadie K."/>
            <person name="Alberti A."/>
            <person name="Charles M."/>
            <person name="Arnaud D."/>
            <person name="Guo H."/>
            <person name="Daviaud C."/>
            <person name="Alamery S."/>
            <person name="Jabbari K."/>
            <person name="Zhao M."/>
            <person name="Edger P.P."/>
            <person name="Chelaifa H."/>
            <person name="Tack D."/>
            <person name="Lassalle G."/>
            <person name="Mestiri I."/>
            <person name="Schnel N."/>
            <person name="Le Paslier M.C."/>
            <person name="Fan G."/>
            <person name="Renault V."/>
            <person name="Bayer P.E."/>
            <person name="Golicz A.A."/>
            <person name="Manoli S."/>
            <person name="Lee T.H."/>
            <person name="Thi V.H."/>
            <person name="Chalabi S."/>
            <person name="Hu Q."/>
            <person name="Fan C."/>
            <person name="Tollenaere R."/>
            <person name="Lu Y."/>
            <person name="Battail C."/>
            <person name="Shen J."/>
            <person name="Sidebottom C.H."/>
            <person name="Wang X."/>
            <person name="Canaguier A."/>
            <person name="Chauveau A."/>
            <person name="Berard A."/>
            <person name="Deniot G."/>
            <person name="Guan M."/>
            <person name="Liu Z."/>
            <person name="Sun F."/>
            <person name="Lim Y.P."/>
            <person name="Lyons E."/>
            <person name="Town C.D."/>
            <person name="Bancroft I."/>
            <person name="Wang X."/>
            <person name="Meng J."/>
            <person name="Ma J."/>
            <person name="Pires J.C."/>
            <person name="King G.J."/>
            <person name="Brunel D."/>
            <person name="Delourme R."/>
            <person name="Renard M."/>
            <person name="Aury J.M."/>
            <person name="Adams K.L."/>
            <person name="Batley J."/>
            <person name="Snowdon R.J."/>
            <person name="Tost J."/>
            <person name="Edwards D."/>
            <person name="Zhou Y."/>
            <person name="Hua W."/>
            <person name="Sharpe A.G."/>
            <person name="Paterson A.H."/>
            <person name="Guan C."/>
            <person name="Wincker P."/>
        </authorList>
    </citation>
    <scope>NUCLEOTIDE SEQUENCE [LARGE SCALE GENOMIC DNA]</scope>
    <source>
        <strain evidence="2">cv. Darmor-bzh</strain>
    </source>
</reference>
<dbReference type="Gramene" id="CDY18964">
    <property type="protein sequence ID" value="CDY18964"/>
    <property type="gene ID" value="GSBRNA2T00006188001"/>
</dbReference>
<gene>
    <name evidence="1" type="primary">BnaC04g03860D</name>
    <name evidence="1" type="ORF">GSBRNA2T00006188001</name>
</gene>
<dbReference type="AlphaFoldDB" id="A0A078G0E4"/>
<dbReference type="InterPro" id="IPR004158">
    <property type="entry name" value="DUF247_pln"/>
</dbReference>
<protein>
    <submittedName>
        <fullName evidence="1">BnaC04g03860D protein</fullName>
    </submittedName>
</protein>
<accession>A0A078G0E4</accession>
<dbReference type="PANTHER" id="PTHR31170">
    <property type="entry name" value="BNAC04G53230D PROTEIN"/>
    <property type="match status" value="1"/>
</dbReference>
<dbReference type="PaxDb" id="3708-A0A078G0E4"/>